<dbReference type="PROSITE" id="PS51366">
    <property type="entry name" value="MI"/>
    <property type="match status" value="2"/>
</dbReference>
<keyword evidence="4" id="KW-0677">Repeat</keyword>
<dbReference type="InterPro" id="IPR003891">
    <property type="entry name" value="Initiation_fac_eIF4g_MI"/>
</dbReference>
<feature type="domain" description="MI" evidence="7">
    <location>
        <begin position="158"/>
        <end position="280"/>
    </location>
</feature>
<feature type="compositionally biased region" description="Polar residues" evidence="6">
    <location>
        <begin position="50"/>
        <end position="61"/>
    </location>
</feature>
<sequence length="521" mass="58999">MSSSTAEKAEVDALIAQLGSSRDDDRKTSTNNNASVDANAERKRVPIRRNSGSNSGTQVVGSPTDVHGHLLQKNAKISKKYNRKSRQGKGRGLAKKGGGGGGYTWGALGSELLEEYNEDLDEDDLADLQYNQAKAKHLAESQNPPSESKSTKLELIESMEKDVKPLIDEYFVNGDANDVAQCLRKFDFKQQGGGELISYIVTMSLEKSNVHRELISRLLHDLNGIILRPNDYISGFNSLLESLNDLSLDNPECSSDLGKFIARSVADKCIDNTGGKYFDQYKGNVKCAKMQAALDKAETLVSIGDFYFLNNVWNAQSSGFRPVRELADRMNVIIHEYYDSGDSDETIRCLKELNVPHFFHEFVYELIDFCFEKNTERGQQLTISLLETLTKSAVITYDQLKTGMLRLFDDIDDIQLDKKRKFLIMILHQTHLKKAENVSPVKVNRLNTEKNNFQFNPSDNMQLTCLRLFFTPMNIISCSQLFHFSCKKVHTTKEHIFRYLKTNKSCQTYNGDLLFRFLHIL</sequence>
<name>A0A813PWC2_ADIRI</name>
<proteinExistence type="inferred from homology"/>
<dbReference type="PANTHER" id="PTHR12626">
    <property type="entry name" value="PROGRAMMED CELL DEATH 4"/>
    <property type="match status" value="1"/>
</dbReference>
<keyword evidence="5" id="KW-0539">Nucleus</keyword>
<accession>A0A813PWC2</accession>
<dbReference type="GO" id="GO:0045892">
    <property type="term" value="P:negative regulation of DNA-templated transcription"/>
    <property type="evidence" value="ECO:0007669"/>
    <property type="project" value="InterPro"/>
</dbReference>
<reference evidence="8" key="1">
    <citation type="submission" date="2021-02" db="EMBL/GenBank/DDBJ databases">
        <authorList>
            <person name="Nowell W R."/>
        </authorList>
    </citation>
    <scope>NUCLEOTIDE SEQUENCE</scope>
</reference>
<comment type="subcellular location">
    <subcellularLocation>
        <location evidence="1">Cytoplasm</location>
    </subcellularLocation>
</comment>
<dbReference type="SUPFAM" id="SSF48371">
    <property type="entry name" value="ARM repeat"/>
    <property type="match status" value="2"/>
</dbReference>
<dbReference type="InterPro" id="IPR039778">
    <property type="entry name" value="PDCD4"/>
</dbReference>
<evidence type="ECO:0000256" key="3">
    <source>
        <dbReference type="ARBA" id="ARBA00022490"/>
    </source>
</evidence>
<comment type="caution">
    <text evidence="8">The sequence shown here is derived from an EMBL/GenBank/DDBJ whole genome shotgun (WGS) entry which is preliminary data.</text>
</comment>
<evidence type="ECO:0000256" key="2">
    <source>
        <dbReference type="ARBA" id="ARBA00005497"/>
    </source>
</evidence>
<dbReference type="SMART" id="SM00544">
    <property type="entry name" value="MA3"/>
    <property type="match status" value="2"/>
</dbReference>
<dbReference type="Pfam" id="PF02847">
    <property type="entry name" value="MA3"/>
    <property type="match status" value="2"/>
</dbReference>
<comment type="similarity">
    <text evidence="2">Belongs to the PDCD4 family.</text>
</comment>
<evidence type="ECO:0000313" key="8">
    <source>
        <dbReference type="EMBL" id="CAF0757082.1"/>
    </source>
</evidence>
<dbReference type="PANTHER" id="PTHR12626:SF0">
    <property type="entry name" value="PROGRAMMED CELL DEATH PROTEIN 4"/>
    <property type="match status" value="1"/>
</dbReference>
<evidence type="ECO:0000313" key="9">
    <source>
        <dbReference type="Proteomes" id="UP000663852"/>
    </source>
</evidence>
<dbReference type="GO" id="GO:0005634">
    <property type="term" value="C:nucleus"/>
    <property type="evidence" value="ECO:0007669"/>
    <property type="project" value="TreeGrafter"/>
</dbReference>
<gene>
    <name evidence="8" type="ORF">EDS130_LOCUS2605</name>
</gene>
<evidence type="ECO:0000256" key="5">
    <source>
        <dbReference type="ARBA" id="ARBA00023242"/>
    </source>
</evidence>
<evidence type="ECO:0000256" key="1">
    <source>
        <dbReference type="ARBA" id="ARBA00004496"/>
    </source>
</evidence>
<feature type="compositionally biased region" description="Basic residues" evidence="6">
    <location>
        <begin position="76"/>
        <end position="94"/>
    </location>
</feature>
<dbReference type="Proteomes" id="UP000663852">
    <property type="component" value="Unassembled WGS sequence"/>
</dbReference>
<dbReference type="GO" id="GO:0005829">
    <property type="term" value="C:cytosol"/>
    <property type="evidence" value="ECO:0007669"/>
    <property type="project" value="TreeGrafter"/>
</dbReference>
<dbReference type="InterPro" id="IPR016024">
    <property type="entry name" value="ARM-type_fold"/>
</dbReference>
<feature type="region of interest" description="Disordered" evidence="6">
    <location>
        <begin position="1"/>
        <end position="97"/>
    </location>
</feature>
<feature type="domain" description="MI" evidence="7">
    <location>
        <begin position="325"/>
        <end position="448"/>
    </location>
</feature>
<evidence type="ECO:0000256" key="4">
    <source>
        <dbReference type="ARBA" id="ARBA00022737"/>
    </source>
</evidence>
<dbReference type="OrthoDB" id="414546at2759"/>
<evidence type="ECO:0000259" key="7">
    <source>
        <dbReference type="PROSITE" id="PS51366"/>
    </source>
</evidence>
<dbReference type="Gene3D" id="1.25.40.180">
    <property type="match status" value="2"/>
</dbReference>
<dbReference type="AlphaFoldDB" id="A0A813PWC2"/>
<protein>
    <recommendedName>
        <fullName evidence="7">MI domain-containing protein</fullName>
    </recommendedName>
</protein>
<evidence type="ECO:0000256" key="6">
    <source>
        <dbReference type="SAM" id="MobiDB-lite"/>
    </source>
</evidence>
<dbReference type="EMBL" id="CAJNOJ010000006">
    <property type="protein sequence ID" value="CAF0757082.1"/>
    <property type="molecule type" value="Genomic_DNA"/>
</dbReference>
<organism evidence="8 9">
    <name type="scientific">Adineta ricciae</name>
    <name type="common">Rotifer</name>
    <dbReference type="NCBI Taxonomy" id="249248"/>
    <lineage>
        <taxon>Eukaryota</taxon>
        <taxon>Metazoa</taxon>
        <taxon>Spiralia</taxon>
        <taxon>Gnathifera</taxon>
        <taxon>Rotifera</taxon>
        <taxon>Eurotatoria</taxon>
        <taxon>Bdelloidea</taxon>
        <taxon>Adinetida</taxon>
        <taxon>Adinetidae</taxon>
        <taxon>Adineta</taxon>
    </lineage>
</organism>
<keyword evidence="3" id="KW-0963">Cytoplasm</keyword>